<dbReference type="SUPFAM" id="SSF161098">
    <property type="entry name" value="MetI-like"/>
    <property type="match status" value="1"/>
</dbReference>
<name>A0AAF0CNB4_9BACT</name>
<dbReference type="CDD" id="cd06261">
    <property type="entry name" value="TM_PBP2"/>
    <property type="match status" value="1"/>
</dbReference>
<dbReference type="AlphaFoldDB" id="A0AAF0CNB4"/>
<evidence type="ECO:0000256" key="5">
    <source>
        <dbReference type="ARBA" id="ARBA00022989"/>
    </source>
</evidence>
<keyword evidence="5 7" id="KW-1133">Transmembrane helix</keyword>
<evidence type="ECO:0000256" key="1">
    <source>
        <dbReference type="ARBA" id="ARBA00004651"/>
    </source>
</evidence>
<reference evidence="9" key="1">
    <citation type="submission" date="2023-03" db="EMBL/GenBank/DDBJ databases">
        <title>Lomoglobus Profundus gen. nov., sp. nov., a novel member of the phylum Verrucomicrobia, isolated from deep-marine sediment of South China Sea.</title>
        <authorList>
            <person name="Ahmad T."/>
            <person name="Ishaq S.E."/>
            <person name="Wang F."/>
        </authorList>
    </citation>
    <scope>NUCLEOTIDE SEQUENCE</scope>
    <source>
        <strain evidence="9">LMO-M01</strain>
    </source>
</reference>
<evidence type="ECO:0000259" key="8">
    <source>
        <dbReference type="PROSITE" id="PS50928"/>
    </source>
</evidence>
<dbReference type="Proteomes" id="UP001218638">
    <property type="component" value="Chromosome"/>
</dbReference>
<feature type="domain" description="ABC transmembrane type-1" evidence="8">
    <location>
        <begin position="78"/>
        <end position="268"/>
    </location>
</feature>
<dbReference type="GO" id="GO:0055085">
    <property type="term" value="P:transmembrane transport"/>
    <property type="evidence" value="ECO:0007669"/>
    <property type="project" value="InterPro"/>
</dbReference>
<dbReference type="KEGG" id="slom:PXH66_17930"/>
<comment type="subcellular location">
    <subcellularLocation>
        <location evidence="1 7">Cell membrane</location>
        <topology evidence="1 7">Multi-pass membrane protein</topology>
    </subcellularLocation>
</comment>
<keyword evidence="10" id="KW-1185">Reference proteome</keyword>
<feature type="transmembrane region" description="Helical" evidence="7">
    <location>
        <begin position="247"/>
        <end position="268"/>
    </location>
</feature>
<evidence type="ECO:0000256" key="6">
    <source>
        <dbReference type="ARBA" id="ARBA00023136"/>
    </source>
</evidence>
<feature type="transmembrane region" description="Helical" evidence="7">
    <location>
        <begin position="7"/>
        <end position="30"/>
    </location>
</feature>
<proteinExistence type="inferred from homology"/>
<keyword evidence="6 7" id="KW-0472">Membrane</keyword>
<organism evidence="9 10">
    <name type="scientific">Synoicihabitans lomoniglobus</name>
    <dbReference type="NCBI Taxonomy" id="2909285"/>
    <lineage>
        <taxon>Bacteria</taxon>
        <taxon>Pseudomonadati</taxon>
        <taxon>Verrucomicrobiota</taxon>
        <taxon>Opitutia</taxon>
        <taxon>Opitutales</taxon>
        <taxon>Opitutaceae</taxon>
        <taxon>Synoicihabitans</taxon>
    </lineage>
</organism>
<dbReference type="InterPro" id="IPR035906">
    <property type="entry name" value="MetI-like_sf"/>
</dbReference>
<feature type="transmembrane region" description="Helical" evidence="7">
    <location>
        <begin position="146"/>
        <end position="163"/>
    </location>
</feature>
<dbReference type="PANTHER" id="PTHR43744">
    <property type="entry name" value="ABC TRANSPORTER PERMEASE PROTEIN MG189-RELATED-RELATED"/>
    <property type="match status" value="1"/>
</dbReference>
<dbReference type="InterPro" id="IPR000515">
    <property type="entry name" value="MetI-like"/>
</dbReference>
<feature type="transmembrane region" description="Helical" evidence="7">
    <location>
        <begin position="77"/>
        <end position="101"/>
    </location>
</feature>
<dbReference type="PANTHER" id="PTHR43744:SF3">
    <property type="entry name" value="LACTOSE TRANSPORT SYSTEM PERMEASE PROTEIN LACG"/>
    <property type="match status" value="1"/>
</dbReference>
<dbReference type="RefSeq" id="WP_330931116.1">
    <property type="nucleotide sequence ID" value="NZ_CP119075.1"/>
</dbReference>
<sequence>MTPRRAALIPVYVALIFFAVITLIPFIWMITSALKTPEDYFTSFFLPRGEGWGGIAWERLTADNFRRLFREFPIGRAMVNSCMLASVTSTLATFICAMGGYGLAKFSFRGRTWLTSLVLGALIIPGPLLIAPSYQLLWQLGLLNSYAGLILPAIAPAFGVFLFRQAMLNAVPPELLEAARIDGAGEFRIFFTIVIPLVRPMIGAFLLITFLGAWNNFIGPQIALQSPEAFPLSVAINNLRGLHGTEYGLIMSGTLVSIAPVMCLFLLLQRDFISGLTSGAVKG</sequence>
<evidence type="ECO:0000256" key="4">
    <source>
        <dbReference type="ARBA" id="ARBA00022692"/>
    </source>
</evidence>
<feature type="transmembrane region" description="Helical" evidence="7">
    <location>
        <begin position="189"/>
        <end position="214"/>
    </location>
</feature>
<evidence type="ECO:0000256" key="2">
    <source>
        <dbReference type="ARBA" id="ARBA00022448"/>
    </source>
</evidence>
<dbReference type="Gene3D" id="1.10.3720.10">
    <property type="entry name" value="MetI-like"/>
    <property type="match status" value="1"/>
</dbReference>
<evidence type="ECO:0000313" key="10">
    <source>
        <dbReference type="Proteomes" id="UP001218638"/>
    </source>
</evidence>
<gene>
    <name evidence="9" type="ORF">PXH66_17930</name>
</gene>
<protein>
    <submittedName>
        <fullName evidence="9">Carbohydrate ABC transporter permease</fullName>
    </submittedName>
</protein>
<dbReference type="EMBL" id="CP119075">
    <property type="protein sequence ID" value="WED64220.1"/>
    <property type="molecule type" value="Genomic_DNA"/>
</dbReference>
<feature type="transmembrane region" description="Helical" evidence="7">
    <location>
        <begin position="113"/>
        <end position="134"/>
    </location>
</feature>
<keyword evidence="2 7" id="KW-0813">Transport</keyword>
<dbReference type="PROSITE" id="PS50928">
    <property type="entry name" value="ABC_TM1"/>
    <property type="match status" value="1"/>
</dbReference>
<accession>A0AAF0CNB4</accession>
<dbReference type="GO" id="GO:0005886">
    <property type="term" value="C:plasma membrane"/>
    <property type="evidence" value="ECO:0007669"/>
    <property type="project" value="UniProtKB-SubCell"/>
</dbReference>
<comment type="similarity">
    <text evidence="7">Belongs to the binding-protein-dependent transport system permease family.</text>
</comment>
<evidence type="ECO:0000256" key="7">
    <source>
        <dbReference type="RuleBase" id="RU363032"/>
    </source>
</evidence>
<evidence type="ECO:0000313" key="9">
    <source>
        <dbReference type="EMBL" id="WED64220.1"/>
    </source>
</evidence>
<keyword evidence="3" id="KW-1003">Cell membrane</keyword>
<evidence type="ECO:0000256" key="3">
    <source>
        <dbReference type="ARBA" id="ARBA00022475"/>
    </source>
</evidence>
<keyword evidence="4 7" id="KW-0812">Transmembrane</keyword>
<dbReference type="Pfam" id="PF00528">
    <property type="entry name" value="BPD_transp_1"/>
    <property type="match status" value="1"/>
</dbReference>